<reference evidence="2 3" key="1">
    <citation type="submission" date="2020-08" db="EMBL/GenBank/DDBJ databases">
        <authorList>
            <person name="Koutsovoulos G."/>
            <person name="Danchin GJ E."/>
        </authorList>
    </citation>
    <scope>NUCLEOTIDE SEQUENCE [LARGE SCALE GENOMIC DNA]</scope>
</reference>
<sequence length="308" mass="34147">MPAIHFCSIQLNITEDNCCQLIKLLNIPEKIPFCFPKLQENISNNNLEIKNQNHTLEDNNSTFEATSLIFNNISTTLFPITSSPPSVKYGGGAPAMPVMNLKIAPSEAPEEHLTFLFGIFMLISMAVICTLFLMKLAKVNSIQSSTSIIPPRLRFSPRDFARSLAAVDYSLMLCIPRSTSTNSNISNNSKVYNGRRSLNCQSLNQRQRRTQPPLVVLLGSSFKCDNLSNPESLKNSSRKGRSSVSIVSSSSMNTLLPQIKTSNSFTSDGRLALLNASTSNNNFSTELTPPPCYEELEELIENKEKEKN</sequence>
<evidence type="ECO:0000256" key="1">
    <source>
        <dbReference type="SAM" id="Phobius"/>
    </source>
</evidence>
<comment type="caution">
    <text evidence="2">The sequence shown here is derived from an EMBL/GenBank/DDBJ whole genome shotgun (WGS) entry which is preliminary data.</text>
</comment>
<keyword evidence="1" id="KW-0812">Transmembrane</keyword>
<dbReference type="Proteomes" id="UP000580250">
    <property type="component" value="Unassembled WGS sequence"/>
</dbReference>
<protein>
    <submittedName>
        <fullName evidence="2">Uncharacterized protein</fullName>
    </submittedName>
</protein>
<dbReference type="OrthoDB" id="5875827at2759"/>
<feature type="transmembrane region" description="Helical" evidence="1">
    <location>
        <begin position="113"/>
        <end position="134"/>
    </location>
</feature>
<gene>
    <name evidence="2" type="ORF">MENT_LOCUS33026</name>
</gene>
<keyword evidence="1" id="KW-1133">Transmembrane helix</keyword>
<organism evidence="2 3">
    <name type="scientific">Meloidogyne enterolobii</name>
    <name type="common">Root-knot nematode worm</name>
    <name type="synonym">Meloidogyne mayaguensis</name>
    <dbReference type="NCBI Taxonomy" id="390850"/>
    <lineage>
        <taxon>Eukaryota</taxon>
        <taxon>Metazoa</taxon>
        <taxon>Ecdysozoa</taxon>
        <taxon>Nematoda</taxon>
        <taxon>Chromadorea</taxon>
        <taxon>Rhabditida</taxon>
        <taxon>Tylenchina</taxon>
        <taxon>Tylenchomorpha</taxon>
        <taxon>Tylenchoidea</taxon>
        <taxon>Meloidogynidae</taxon>
        <taxon>Meloidogyninae</taxon>
        <taxon>Meloidogyne</taxon>
    </lineage>
</organism>
<evidence type="ECO:0000313" key="2">
    <source>
        <dbReference type="EMBL" id="CAD2180917.1"/>
    </source>
</evidence>
<dbReference type="AlphaFoldDB" id="A0A6V7W161"/>
<name>A0A6V7W161_MELEN</name>
<dbReference type="EMBL" id="CAJEWN010000384">
    <property type="protein sequence ID" value="CAD2180917.1"/>
    <property type="molecule type" value="Genomic_DNA"/>
</dbReference>
<keyword evidence="1" id="KW-0472">Membrane</keyword>
<proteinExistence type="predicted"/>
<evidence type="ECO:0000313" key="3">
    <source>
        <dbReference type="Proteomes" id="UP000580250"/>
    </source>
</evidence>
<accession>A0A6V7W161</accession>